<proteinExistence type="predicted"/>
<evidence type="ECO:0000313" key="3">
    <source>
        <dbReference type="EMBL" id="MBI5170150.1"/>
    </source>
</evidence>
<reference evidence="3" key="1">
    <citation type="submission" date="2020-07" db="EMBL/GenBank/DDBJ databases">
        <title>Huge and variable diversity of episymbiotic CPR bacteria and DPANN archaea in groundwater ecosystems.</title>
        <authorList>
            <person name="He C.Y."/>
            <person name="Keren R."/>
            <person name="Whittaker M."/>
            <person name="Farag I.F."/>
            <person name="Doudna J."/>
            <person name="Cate J.H.D."/>
            <person name="Banfield J.F."/>
        </authorList>
    </citation>
    <scope>NUCLEOTIDE SEQUENCE</scope>
    <source>
        <strain evidence="3">NC_groundwater_1813_Pr3_B-0.1um_71_17</strain>
    </source>
</reference>
<protein>
    <submittedName>
        <fullName evidence="3">HNH endonuclease</fullName>
    </submittedName>
</protein>
<dbReference type="InterPro" id="IPR003615">
    <property type="entry name" value="HNH_nuc"/>
</dbReference>
<dbReference type="AlphaFoldDB" id="A0A933SF45"/>
<gene>
    <name evidence="3" type="ORF">HZA61_11720</name>
</gene>
<feature type="region of interest" description="Disordered" evidence="1">
    <location>
        <begin position="289"/>
        <end position="316"/>
    </location>
</feature>
<organism evidence="3 4">
    <name type="scientific">Eiseniibacteriota bacterium</name>
    <dbReference type="NCBI Taxonomy" id="2212470"/>
    <lineage>
        <taxon>Bacteria</taxon>
        <taxon>Candidatus Eiseniibacteriota</taxon>
    </lineage>
</organism>
<keyword evidence="3" id="KW-0255">Endonuclease</keyword>
<feature type="domain" description="HNH nuclease" evidence="2">
    <location>
        <begin position="205"/>
        <end position="262"/>
    </location>
</feature>
<name>A0A933SF45_UNCEI</name>
<dbReference type="Gene3D" id="1.10.30.50">
    <property type="match status" value="1"/>
</dbReference>
<evidence type="ECO:0000259" key="2">
    <source>
        <dbReference type="SMART" id="SM00507"/>
    </source>
</evidence>
<dbReference type="CDD" id="cd00085">
    <property type="entry name" value="HNHc"/>
    <property type="match status" value="1"/>
</dbReference>
<dbReference type="EMBL" id="JACRIW010000081">
    <property type="protein sequence ID" value="MBI5170150.1"/>
    <property type="molecule type" value="Genomic_DNA"/>
</dbReference>
<feature type="region of interest" description="Disordered" evidence="1">
    <location>
        <begin position="36"/>
        <end position="129"/>
    </location>
</feature>
<keyword evidence="3" id="KW-0378">Hydrolase</keyword>
<dbReference type="SMART" id="SM00507">
    <property type="entry name" value="HNHc"/>
    <property type="match status" value="1"/>
</dbReference>
<evidence type="ECO:0000313" key="4">
    <source>
        <dbReference type="Proteomes" id="UP000696931"/>
    </source>
</evidence>
<sequence>MLLAPQLTAHTVEHLLAGAEHKTNEQVKLLLAEIAPRPDVPTTERPNAPASSSASTNVSTSSAELAVRPVAPSECTTPTESKVPLAEERDRASATQQAEPDAAGPAGPAAAAERRIAPRSHQTPLSPTSMYIGTTLPMVVYEQLQEARELLSHRLESRELSEVLEAMLAITLPVLRKQKFAESASPRSTRDLRHGSRNARQIPAHVKRAVWERDGGRCTFVGTGGHRCTSRERIEFDHRVPVTKSGEATVENVRLLCHAHNQFEADRVLGEGFMKAKRAWSAAAQRSRAAIGTGNAIPEDPASENAGRTSPLELET</sequence>
<feature type="compositionally biased region" description="Low complexity" evidence="1">
    <location>
        <begin position="98"/>
        <end position="111"/>
    </location>
</feature>
<feature type="compositionally biased region" description="Low complexity" evidence="1">
    <location>
        <begin position="46"/>
        <end position="63"/>
    </location>
</feature>
<comment type="caution">
    <text evidence="3">The sequence shown here is derived from an EMBL/GenBank/DDBJ whole genome shotgun (WGS) entry which is preliminary data.</text>
</comment>
<dbReference type="Proteomes" id="UP000696931">
    <property type="component" value="Unassembled WGS sequence"/>
</dbReference>
<keyword evidence="3" id="KW-0540">Nuclease</keyword>
<dbReference type="GO" id="GO:0004519">
    <property type="term" value="F:endonuclease activity"/>
    <property type="evidence" value="ECO:0007669"/>
    <property type="project" value="UniProtKB-KW"/>
</dbReference>
<accession>A0A933SF45</accession>
<feature type="compositionally biased region" description="Polar residues" evidence="1">
    <location>
        <begin position="120"/>
        <end position="129"/>
    </location>
</feature>
<evidence type="ECO:0000256" key="1">
    <source>
        <dbReference type="SAM" id="MobiDB-lite"/>
    </source>
</evidence>